<organism evidence="1 2">
    <name type="scientific">Proteus myxofaciens ATCC 19692</name>
    <dbReference type="NCBI Taxonomy" id="1354337"/>
    <lineage>
        <taxon>Bacteria</taxon>
        <taxon>Pseudomonadati</taxon>
        <taxon>Pseudomonadota</taxon>
        <taxon>Gammaproteobacteria</taxon>
        <taxon>Enterobacterales</taxon>
        <taxon>Morganellaceae</taxon>
        <taxon>Proteus</taxon>
    </lineage>
</organism>
<dbReference type="PATRIC" id="fig|1354337.4.peg.982"/>
<evidence type="ECO:0008006" key="3">
    <source>
        <dbReference type="Google" id="ProtNLM"/>
    </source>
</evidence>
<dbReference type="EMBL" id="LXEN01000040">
    <property type="protein sequence ID" value="OAT34820.1"/>
    <property type="molecule type" value="Genomic_DNA"/>
</dbReference>
<comment type="caution">
    <text evidence="1">The sequence shown here is derived from an EMBL/GenBank/DDBJ whole genome shotgun (WGS) entry which is preliminary data.</text>
</comment>
<dbReference type="Proteomes" id="UP000094023">
    <property type="component" value="Unassembled WGS sequence"/>
</dbReference>
<protein>
    <recommendedName>
        <fullName evidence="3">Lipoprotein</fullName>
    </recommendedName>
</protein>
<dbReference type="RefSeq" id="WP_066747873.1">
    <property type="nucleotide sequence ID" value="NZ_LXEN01000040.1"/>
</dbReference>
<dbReference type="STRING" id="1354337.M983_0963"/>
<sequence>MRILFIPFLVISTLSGCAITEYNYEPDHLKISEPKVGSIKHVTIGQALIREGDISEIDGIKISNPIQIDMAYKIIPGVFKKVGSSNKGDFYMPEGTIDSGSVSVEVLGQPWNSLLIKKNANNNEICIVTDVNVPVCSDKAQIQHLKLNNADGNSFEQALIFNGINNNVVNVSYRKIGSNIESEGFGDSIQYNIEKNDIISYKNVKLKVLDSNDNSITYKVISDFSNK</sequence>
<gene>
    <name evidence="1" type="ORF">M983_0963</name>
</gene>
<reference evidence="1 2" key="1">
    <citation type="submission" date="2016-04" db="EMBL/GenBank/DDBJ databases">
        <title>ATOL: Assembling a taxonomically balanced genome-scale reconstruction of the evolutionary history of the Enterobacteriaceae.</title>
        <authorList>
            <person name="Plunkett G.III."/>
            <person name="Neeno-Eckwall E.C."/>
            <person name="Glasner J.D."/>
            <person name="Perna N.T."/>
        </authorList>
    </citation>
    <scope>NUCLEOTIDE SEQUENCE [LARGE SCALE GENOMIC DNA]</scope>
    <source>
        <strain evidence="1 2">ATCC 19692</strain>
    </source>
</reference>
<proteinExistence type="predicted"/>
<dbReference type="AlphaFoldDB" id="A0A198GD33"/>
<evidence type="ECO:0000313" key="2">
    <source>
        <dbReference type="Proteomes" id="UP000094023"/>
    </source>
</evidence>
<accession>A0A198GD33</accession>
<keyword evidence="2" id="KW-1185">Reference proteome</keyword>
<name>A0A198GD33_9GAMM</name>
<dbReference type="PROSITE" id="PS51257">
    <property type="entry name" value="PROKAR_LIPOPROTEIN"/>
    <property type="match status" value="1"/>
</dbReference>
<dbReference type="OrthoDB" id="1419830at2"/>
<evidence type="ECO:0000313" key="1">
    <source>
        <dbReference type="EMBL" id="OAT34820.1"/>
    </source>
</evidence>